<dbReference type="Proteomes" id="UP001595632">
    <property type="component" value="Unassembled WGS sequence"/>
</dbReference>
<dbReference type="EMBL" id="JBHRTB010000009">
    <property type="protein sequence ID" value="MFC3141469.1"/>
    <property type="molecule type" value="Genomic_DNA"/>
</dbReference>
<proteinExistence type="predicted"/>
<gene>
    <name evidence="1" type="ORF">ACFOGP_02045</name>
</gene>
<comment type="caution">
    <text evidence="1">The sequence shown here is derived from an EMBL/GenBank/DDBJ whole genome shotgun (WGS) entry which is preliminary data.</text>
</comment>
<sequence length="503" mass="53833">MFFPGDGSPEEEPDFIAASNWRKFMSRTANLAGPRSRTGMVVLCLALTAGFAPLASAQEQPAFNEHAGTLPDGTAWLIRVPENWNGRLLRDLDFASNVSVASAVQRYDDLLGRGYAFAGLARHPLRLWQYDPQREILNLQAVQDIFTDLERAPDMVLQYGCSGGGLDSLASAEDYPDRIDGAAVLAAHTPVWIMSSFLDGWFAMQTLLGESYEAAGHGPASDLAIVGLPNAGAGGERSLDAIRASWMAAIETAGESPEGRARLALAFAIGQWSPWMVEGTELPDTADAGAMADMIVASALRIGGNVGGSSRLLFENAASGQQLSGNEGVDYAAFYQNAAPAMARTVEALYEQAGLDLQADIARIDAAPRIAASDYARDFWAADGRTTTGDLQVPAIRIHMLGDWAIPYTLMEGYGALVQEQGTGDLYRQSLVQGTGHCEFTAAESTAIVETLVERIETGAWPETSPEALNAAAEALETGSAPRFIEHGDWRVAAYNRPWVPAE</sequence>
<accession>A0ABV7GIT1</accession>
<keyword evidence="2" id="KW-1185">Reference proteome</keyword>
<dbReference type="RefSeq" id="WP_235940238.1">
    <property type="nucleotide sequence ID" value="NZ_JARGYD010000014.1"/>
</dbReference>
<evidence type="ECO:0000313" key="2">
    <source>
        <dbReference type="Proteomes" id="UP001595632"/>
    </source>
</evidence>
<dbReference type="InterPro" id="IPR029058">
    <property type="entry name" value="AB_hydrolase_fold"/>
</dbReference>
<protein>
    <recommendedName>
        <fullName evidence="3">Phthalyl amidase</fullName>
    </recommendedName>
</protein>
<name>A0ABV7GIT1_9RHOB</name>
<organism evidence="1 2">
    <name type="scientific">Psychromarinibacter halotolerans</name>
    <dbReference type="NCBI Taxonomy" id="1775175"/>
    <lineage>
        <taxon>Bacteria</taxon>
        <taxon>Pseudomonadati</taxon>
        <taxon>Pseudomonadota</taxon>
        <taxon>Alphaproteobacteria</taxon>
        <taxon>Rhodobacterales</taxon>
        <taxon>Paracoccaceae</taxon>
        <taxon>Psychromarinibacter</taxon>
    </lineage>
</organism>
<reference evidence="2" key="1">
    <citation type="journal article" date="2019" name="Int. J. Syst. Evol. Microbiol.">
        <title>The Global Catalogue of Microorganisms (GCM) 10K type strain sequencing project: providing services to taxonomists for standard genome sequencing and annotation.</title>
        <authorList>
            <consortium name="The Broad Institute Genomics Platform"/>
            <consortium name="The Broad Institute Genome Sequencing Center for Infectious Disease"/>
            <person name="Wu L."/>
            <person name="Ma J."/>
        </authorList>
    </citation>
    <scope>NUCLEOTIDE SEQUENCE [LARGE SCALE GENOMIC DNA]</scope>
    <source>
        <strain evidence="2">KCTC 52366</strain>
    </source>
</reference>
<dbReference type="SUPFAM" id="SSF53474">
    <property type="entry name" value="alpha/beta-Hydrolases"/>
    <property type="match status" value="1"/>
</dbReference>
<evidence type="ECO:0008006" key="3">
    <source>
        <dbReference type="Google" id="ProtNLM"/>
    </source>
</evidence>
<evidence type="ECO:0000313" key="1">
    <source>
        <dbReference type="EMBL" id="MFC3141469.1"/>
    </source>
</evidence>